<keyword evidence="4" id="KW-1185">Reference proteome</keyword>
<name>A0AAE4CXV2_9ACTN</name>
<dbReference type="PANTHER" id="PTHR43861">
    <property type="entry name" value="TRANS-ACONITATE 2-METHYLTRANSFERASE-RELATED"/>
    <property type="match status" value="1"/>
</dbReference>
<dbReference type="Gene3D" id="3.40.50.150">
    <property type="entry name" value="Vaccinia Virus protein VP39"/>
    <property type="match status" value="1"/>
</dbReference>
<dbReference type="PANTHER" id="PTHR43861:SF5">
    <property type="entry name" value="BLL5978 PROTEIN"/>
    <property type="match status" value="1"/>
</dbReference>
<sequence>MSQSRSAYGEDARGLVAERTGCRVCQGPLRTVLDLGPQYLQGSFVKPGFPEPPGERFPLDLTRCTDASCGLVQLRHTLPGGVLYDTYWYRSRINDTMRTHLARIVESAVALHGGQPAKVLDIGCNDGTLLENYTGAERWGIDPSSAADDAPDTITLIRDFFPSKQLDDEAGTFDVITSIAMFYDVEDPVAFVREVERLLAPGGVWVVEVSYLPAMLEVTGYDSICHEHLSYYSLGALTRILAAAGLEIVRAGLNGVNGGSICCFVTRSTEVAGRADDSVPALADRERQLRLDTDAPYDEFAARVRQRRDELVGLLHGLRDDGRVVHIYGASTKGNTLLQFSGIDNSLIRYAAERNPDKFGARTLGTDIEIISEEQSRAARPDYYLVLPWHFRDEIVAREAATLAAGTTLIFPLPEVETVAQS</sequence>
<dbReference type="Gene3D" id="3.40.50.720">
    <property type="entry name" value="NAD(P)-binding Rossmann-like Domain"/>
    <property type="match status" value="1"/>
</dbReference>
<protein>
    <submittedName>
        <fullName evidence="3">SAM-dependent methyltransferase</fullName>
    </submittedName>
</protein>
<dbReference type="AlphaFoldDB" id="A0AAE4CXV2"/>
<dbReference type="GO" id="GO:0032259">
    <property type="term" value="P:methylation"/>
    <property type="evidence" value="ECO:0007669"/>
    <property type="project" value="UniProtKB-KW"/>
</dbReference>
<dbReference type="Gene3D" id="6.10.250.3100">
    <property type="match status" value="1"/>
</dbReference>
<keyword evidence="3" id="KW-0489">Methyltransferase</keyword>
<dbReference type="Pfam" id="PF13489">
    <property type="entry name" value="Methyltransf_23"/>
    <property type="match status" value="1"/>
</dbReference>
<dbReference type="InterPro" id="IPR013630">
    <property type="entry name" value="Methyltransf_Zn-bd_dom_put"/>
</dbReference>
<evidence type="ECO:0000313" key="3">
    <source>
        <dbReference type="EMBL" id="MDR7325199.1"/>
    </source>
</evidence>
<dbReference type="Gene3D" id="6.20.50.110">
    <property type="entry name" value="Methyltransferase, zinc-binding domain"/>
    <property type="match status" value="1"/>
</dbReference>
<dbReference type="CDD" id="cd02440">
    <property type="entry name" value="AdoMet_MTases"/>
    <property type="match status" value="1"/>
</dbReference>
<organism evidence="3 4">
    <name type="scientific">Catenuloplanes niger</name>
    <dbReference type="NCBI Taxonomy" id="587534"/>
    <lineage>
        <taxon>Bacteria</taxon>
        <taxon>Bacillati</taxon>
        <taxon>Actinomycetota</taxon>
        <taxon>Actinomycetes</taxon>
        <taxon>Micromonosporales</taxon>
        <taxon>Micromonosporaceae</taxon>
        <taxon>Catenuloplanes</taxon>
    </lineage>
</organism>
<proteinExistence type="predicted"/>
<dbReference type="Pfam" id="PF08484">
    <property type="entry name" value="Methyltransf_14"/>
    <property type="match status" value="1"/>
</dbReference>
<comment type="caution">
    <text evidence="3">The sequence shown here is derived from an EMBL/GenBank/DDBJ whole genome shotgun (WGS) entry which is preliminary data.</text>
</comment>
<dbReference type="InterPro" id="IPR029063">
    <property type="entry name" value="SAM-dependent_MTases_sf"/>
</dbReference>
<evidence type="ECO:0000313" key="4">
    <source>
        <dbReference type="Proteomes" id="UP001183629"/>
    </source>
</evidence>
<evidence type="ECO:0000259" key="1">
    <source>
        <dbReference type="Pfam" id="PF08421"/>
    </source>
</evidence>
<dbReference type="Proteomes" id="UP001183629">
    <property type="component" value="Unassembled WGS sequence"/>
</dbReference>
<dbReference type="RefSeq" id="WP_310419713.1">
    <property type="nucleotide sequence ID" value="NZ_JAVDYC010000001.1"/>
</dbReference>
<reference evidence="3 4" key="1">
    <citation type="submission" date="2023-07" db="EMBL/GenBank/DDBJ databases">
        <title>Sequencing the genomes of 1000 actinobacteria strains.</title>
        <authorList>
            <person name="Klenk H.-P."/>
        </authorList>
    </citation>
    <scope>NUCLEOTIDE SEQUENCE [LARGE SCALE GENOMIC DNA]</scope>
    <source>
        <strain evidence="3 4">DSM 44711</strain>
    </source>
</reference>
<dbReference type="Pfam" id="PF08421">
    <property type="entry name" value="Methyltransf_13"/>
    <property type="match status" value="1"/>
</dbReference>
<evidence type="ECO:0000259" key="2">
    <source>
        <dbReference type="Pfam" id="PF08484"/>
    </source>
</evidence>
<dbReference type="InterPro" id="IPR013691">
    <property type="entry name" value="MeTrfase_14"/>
</dbReference>
<feature type="domain" description="Methyltransferase putative zinc binding" evidence="1">
    <location>
        <begin position="22"/>
        <end position="84"/>
    </location>
</feature>
<accession>A0AAE4CXV2</accession>
<gene>
    <name evidence="3" type="ORF">J2S44_005449</name>
</gene>
<dbReference type="SUPFAM" id="SSF53335">
    <property type="entry name" value="S-adenosyl-L-methionine-dependent methyltransferases"/>
    <property type="match status" value="1"/>
</dbReference>
<feature type="domain" description="C-methyltransferase" evidence="2">
    <location>
        <begin position="256"/>
        <end position="414"/>
    </location>
</feature>
<dbReference type="GO" id="GO:0008168">
    <property type="term" value="F:methyltransferase activity"/>
    <property type="evidence" value="ECO:0007669"/>
    <property type="project" value="UniProtKB-KW"/>
</dbReference>
<dbReference type="EMBL" id="JAVDYC010000001">
    <property type="protein sequence ID" value="MDR7325199.1"/>
    <property type="molecule type" value="Genomic_DNA"/>
</dbReference>
<keyword evidence="3" id="KW-0808">Transferase</keyword>
<dbReference type="InterPro" id="IPR038576">
    <property type="entry name" value="Methyltransf_Zn-bd_dom_put_sf"/>
</dbReference>